<comment type="caution">
    <text evidence="2">The sequence shown here is derived from an EMBL/GenBank/DDBJ whole genome shotgun (WGS) entry which is preliminary data.</text>
</comment>
<feature type="transmembrane region" description="Helical" evidence="1">
    <location>
        <begin position="53"/>
        <end position="75"/>
    </location>
</feature>
<feature type="transmembrane region" description="Helical" evidence="1">
    <location>
        <begin position="82"/>
        <end position="101"/>
    </location>
</feature>
<evidence type="ECO:0000256" key="1">
    <source>
        <dbReference type="SAM" id="Phobius"/>
    </source>
</evidence>
<reference evidence="2 3" key="1">
    <citation type="submission" date="2021-08" db="EMBL/GenBank/DDBJ databases">
        <title>Draft Genome Sequence of Phanerochaete sordida strain YK-624.</title>
        <authorList>
            <person name="Mori T."/>
            <person name="Dohra H."/>
            <person name="Suzuki T."/>
            <person name="Kawagishi H."/>
            <person name="Hirai H."/>
        </authorList>
    </citation>
    <scope>NUCLEOTIDE SEQUENCE [LARGE SCALE GENOMIC DNA]</scope>
    <source>
        <strain evidence="2 3">YK-624</strain>
    </source>
</reference>
<accession>A0A9P3G147</accession>
<name>A0A9P3G147_9APHY</name>
<dbReference type="EMBL" id="BPQB01000004">
    <property type="protein sequence ID" value="GJE86296.1"/>
    <property type="molecule type" value="Genomic_DNA"/>
</dbReference>
<sequence>MSQQDRAAQLQSYFEQSSTVMRRAVEHVDEAYTKPGMDRVGTSFDRRPISTTFLAIFAFLSLIPVLFFVGFAVFVFGLFLSLAICTALAAFFAVILVAGGLLACTLLLLLCVAAFLTSAALGTLVAGRLVYYMRQDGLRGGLVAWAQEMRSHLLPSSVEQPADEPEDIAIKDEQNAHSKDVSDTSSAVVVEAVTDSVRLEDVKAE</sequence>
<dbReference type="AlphaFoldDB" id="A0A9P3G147"/>
<organism evidence="2 3">
    <name type="scientific">Phanerochaete sordida</name>
    <dbReference type="NCBI Taxonomy" id="48140"/>
    <lineage>
        <taxon>Eukaryota</taxon>
        <taxon>Fungi</taxon>
        <taxon>Dikarya</taxon>
        <taxon>Basidiomycota</taxon>
        <taxon>Agaricomycotina</taxon>
        <taxon>Agaricomycetes</taxon>
        <taxon>Polyporales</taxon>
        <taxon>Phanerochaetaceae</taxon>
        <taxon>Phanerochaete</taxon>
    </lineage>
</organism>
<evidence type="ECO:0000313" key="3">
    <source>
        <dbReference type="Proteomes" id="UP000703269"/>
    </source>
</evidence>
<keyword evidence="3" id="KW-1185">Reference proteome</keyword>
<protein>
    <submittedName>
        <fullName evidence="2">Uncharacterized protein</fullName>
    </submittedName>
</protein>
<keyword evidence="1" id="KW-0812">Transmembrane</keyword>
<proteinExistence type="predicted"/>
<keyword evidence="1" id="KW-1133">Transmembrane helix</keyword>
<feature type="transmembrane region" description="Helical" evidence="1">
    <location>
        <begin position="107"/>
        <end position="131"/>
    </location>
</feature>
<evidence type="ECO:0000313" key="2">
    <source>
        <dbReference type="EMBL" id="GJE86296.1"/>
    </source>
</evidence>
<keyword evidence="1" id="KW-0472">Membrane</keyword>
<dbReference type="Pfam" id="PF16015">
    <property type="entry name" value="Promethin"/>
    <property type="match status" value="1"/>
</dbReference>
<gene>
    <name evidence="2" type="ORF">PsYK624_023760</name>
</gene>
<dbReference type="OrthoDB" id="3159957at2759"/>
<dbReference type="Proteomes" id="UP000703269">
    <property type="component" value="Unassembled WGS sequence"/>
</dbReference>